<gene>
    <name evidence="3" type="ORF">SNEC2469_LOCUS7120</name>
</gene>
<dbReference type="InterPro" id="IPR027417">
    <property type="entry name" value="P-loop_NTPase"/>
</dbReference>
<dbReference type="AlphaFoldDB" id="A0A812NCK6"/>
<dbReference type="PRINTS" id="PR00380">
    <property type="entry name" value="KINESINHEAVY"/>
</dbReference>
<dbReference type="GO" id="GO:0005524">
    <property type="term" value="F:ATP binding"/>
    <property type="evidence" value="ECO:0007669"/>
    <property type="project" value="InterPro"/>
</dbReference>
<protein>
    <recommendedName>
        <fullName evidence="2">Kinesin motor domain-containing protein</fullName>
    </recommendedName>
</protein>
<comment type="caution">
    <text evidence="1">Lacks conserved residue(s) required for the propagation of feature annotation.</text>
</comment>
<dbReference type="PROSITE" id="PS50067">
    <property type="entry name" value="KINESIN_MOTOR_2"/>
    <property type="match status" value="1"/>
</dbReference>
<evidence type="ECO:0000259" key="2">
    <source>
        <dbReference type="PROSITE" id="PS50067"/>
    </source>
</evidence>
<comment type="similarity">
    <text evidence="1">Belongs to the TRAFAC class myosin-kinesin ATPase superfamily. Kinesin family.</text>
</comment>
<dbReference type="InterPro" id="IPR001752">
    <property type="entry name" value="Kinesin_motor_dom"/>
</dbReference>
<organism evidence="3 4">
    <name type="scientific">Symbiodinium necroappetens</name>
    <dbReference type="NCBI Taxonomy" id="1628268"/>
    <lineage>
        <taxon>Eukaryota</taxon>
        <taxon>Sar</taxon>
        <taxon>Alveolata</taxon>
        <taxon>Dinophyceae</taxon>
        <taxon>Suessiales</taxon>
        <taxon>Symbiodiniaceae</taxon>
        <taxon>Symbiodinium</taxon>
    </lineage>
</organism>
<dbReference type="GO" id="GO:0008017">
    <property type="term" value="F:microtubule binding"/>
    <property type="evidence" value="ECO:0007669"/>
    <property type="project" value="InterPro"/>
</dbReference>
<dbReference type="InterPro" id="IPR036961">
    <property type="entry name" value="Kinesin_motor_dom_sf"/>
</dbReference>
<dbReference type="OrthoDB" id="428373at2759"/>
<dbReference type="Gene3D" id="3.40.850.10">
    <property type="entry name" value="Kinesin motor domain"/>
    <property type="match status" value="1"/>
</dbReference>
<sequence>MVVVSTFFQLHVSRFRGEQIATSTVRFVDLANSDRPSNPARRRILAVESLQAVVDACGRCGSFVPYRNSKLTQLLQPALCGPMPL</sequence>
<dbReference type="GO" id="GO:0007018">
    <property type="term" value="P:microtubule-based movement"/>
    <property type="evidence" value="ECO:0007669"/>
    <property type="project" value="InterPro"/>
</dbReference>
<feature type="domain" description="Kinesin motor" evidence="2">
    <location>
        <begin position="1"/>
        <end position="85"/>
    </location>
</feature>
<accession>A0A812NCK6</accession>
<dbReference type="EMBL" id="CAJNJA010012186">
    <property type="protein sequence ID" value="CAE7290709.1"/>
    <property type="molecule type" value="Genomic_DNA"/>
</dbReference>
<dbReference type="Pfam" id="PF00225">
    <property type="entry name" value="Kinesin"/>
    <property type="match status" value="1"/>
</dbReference>
<dbReference type="GO" id="GO:0003777">
    <property type="term" value="F:microtubule motor activity"/>
    <property type="evidence" value="ECO:0007669"/>
    <property type="project" value="InterPro"/>
</dbReference>
<comment type="caution">
    <text evidence="3">The sequence shown here is derived from an EMBL/GenBank/DDBJ whole genome shotgun (WGS) entry which is preliminary data.</text>
</comment>
<evidence type="ECO:0000313" key="4">
    <source>
        <dbReference type="Proteomes" id="UP000601435"/>
    </source>
</evidence>
<name>A0A812NCK6_9DINO</name>
<dbReference type="Proteomes" id="UP000601435">
    <property type="component" value="Unassembled WGS sequence"/>
</dbReference>
<dbReference type="SUPFAM" id="SSF52540">
    <property type="entry name" value="P-loop containing nucleoside triphosphate hydrolases"/>
    <property type="match status" value="1"/>
</dbReference>
<keyword evidence="4" id="KW-1185">Reference proteome</keyword>
<evidence type="ECO:0000256" key="1">
    <source>
        <dbReference type="PROSITE-ProRule" id="PRU00283"/>
    </source>
</evidence>
<reference evidence="3" key="1">
    <citation type="submission" date="2021-02" db="EMBL/GenBank/DDBJ databases">
        <authorList>
            <person name="Dougan E. K."/>
            <person name="Rhodes N."/>
            <person name="Thang M."/>
            <person name="Chan C."/>
        </authorList>
    </citation>
    <scope>NUCLEOTIDE SEQUENCE</scope>
</reference>
<evidence type="ECO:0000313" key="3">
    <source>
        <dbReference type="EMBL" id="CAE7290709.1"/>
    </source>
</evidence>
<feature type="non-terminal residue" evidence="3">
    <location>
        <position position="85"/>
    </location>
</feature>
<proteinExistence type="inferred from homology"/>